<keyword evidence="2" id="KW-0812">Transmembrane</keyword>
<gene>
    <name evidence="3" type="ORF">C1S78_027675</name>
</gene>
<evidence type="ECO:0000313" key="3">
    <source>
        <dbReference type="EMBL" id="QPG69122.1"/>
    </source>
</evidence>
<keyword evidence="2" id="KW-0472">Membrane</keyword>
<organism evidence="3 4">
    <name type="scientific">Mycolicibacterium mucogenicum DSM 44124</name>
    <dbReference type="NCBI Taxonomy" id="1226753"/>
    <lineage>
        <taxon>Bacteria</taxon>
        <taxon>Bacillati</taxon>
        <taxon>Actinomycetota</taxon>
        <taxon>Actinomycetes</taxon>
        <taxon>Mycobacteriales</taxon>
        <taxon>Mycobacteriaceae</taxon>
        <taxon>Mycolicibacterium</taxon>
    </lineage>
</organism>
<dbReference type="Proteomes" id="UP000309231">
    <property type="component" value="Chromosome"/>
</dbReference>
<dbReference type="EMBL" id="CP062008">
    <property type="protein sequence ID" value="QPG69122.1"/>
    <property type="molecule type" value="Genomic_DNA"/>
</dbReference>
<accession>A0A8E4R7U2</accession>
<reference evidence="3 4" key="1">
    <citation type="journal article" date="2019" name="BMC Evol. Biol.">
        <title>Comparative genomics of Mycobacterium mucogenicum and Mycobacterium neoaurum clade members emphasizing tRNA and non-coding RNA.</title>
        <authorList>
            <person name="Behra P.R.K."/>
            <person name="Pettersson B.M.F."/>
            <person name="Das S."/>
            <person name="Dasgupta S."/>
            <person name="Kirsebom L.A."/>
        </authorList>
    </citation>
    <scope>NUCLEOTIDE SEQUENCE [LARGE SCALE GENOMIC DNA]</scope>
    <source>
        <strain evidence="3 4">DSM 44124</strain>
    </source>
</reference>
<feature type="transmembrane region" description="Helical" evidence="2">
    <location>
        <begin position="6"/>
        <end position="29"/>
    </location>
</feature>
<dbReference type="KEGG" id="mmuc:C1S78_027675"/>
<evidence type="ECO:0000313" key="4">
    <source>
        <dbReference type="Proteomes" id="UP000309231"/>
    </source>
</evidence>
<proteinExistence type="predicted"/>
<protein>
    <submittedName>
        <fullName evidence="3">Uncharacterized protein</fullName>
    </submittedName>
</protein>
<feature type="region of interest" description="Disordered" evidence="1">
    <location>
        <begin position="212"/>
        <end position="252"/>
    </location>
</feature>
<dbReference type="AlphaFoldDB" id="A0A8E4R7U2"/>
<sequence length="286" mass="30619">MSTDELRIWVIVSLVVLELAFLGISWLLFRLIQRVRKLESAGTRSSEPAVWPFRDYSSAAPASDLQSEITHSPAAAVSVISGGRRIAGGRGGAEGVKLLQPQQFWSLPGEGAFQCDDASLELGHAAEQADDGQSCLCDSPSECASRCLGLFDSVGHLLDNGFGDRQVVRDVVAERDEIHDSKAPYVARAVTRYVTGAFCVARRWLQRKAGDRQCAAPSPQPLDTTGEAGAVPPVPAPASPRSSECASRWASRVDGRRTYGCTRPAGHDGKHGYAGIRWADSEAVSA</sequence>
<dbReference type="GeneID" id="76728743"/>
<name>A0A8E4R7U2_MYCMU</name>
<keyword evidence="2" id="KW-1133">Transmembrane helix</keyword>
<dbReference type="RefSeq" id="WP_138158610.1">
    <property type="nucleotide sequence ID" value="NZ_ANBS01000055.1"/>
</dbReference>
<keyword evidence="4" id="KW-1185">Reference proteome</keyword>
<evidence type="ECO:0000256" key="1">
    <source>
        <dbReference type="SAM" id="MobiDB-lite"/>
    </source>
</evidence>
<reference evidence="3 4" key="2">
    <citation type="journal article" date="2019" name="Sci. Rep.">
        <title>Insight into the biology of Mycobacterium mucogenicum and Mycobacterium neoaurum clade members.</title>
        <authorList>
            <person name="Behra P.R.K."/>
            <person name="Pettersson B.M.F."/>
            <person name="Ramesh M."/>
            <person name="Dasgupta S."/>
            <person name="Kirsebom L.A."/>
        </authorList>
    </citation>
    <scope>NUCLEOTIDE SEQUENCE [LARGE SCALE GENOMIC DNA]</scope>
    <source>
        <strain evidence="3 4">DSM 44124</strain>
    </source>
</reference>
<evidence type="ECO:0000256" key="2">
    <source>
        <dbReference type="SAM" id="Phobius"/>
    </source>
</evidence>